<dbReference type="InterPro" id="IPR004193">
    <property type="entry name" value="Glyco_hydro_13_N"/>
</dbReference>
<dbReference type="InterPro" id="IPR013780">
    <property type="entry name" value="Glyco_hydro_b"/>
</dbReference>
<dbReference type="SUPFAM" id="SSF51011">
    <property type="entry name" value="Glycosyl hydrolase domain"/>
    <property type="match status" value="1"/>
</dbReference>
<evidence type="ECO:0000256" key="3">
    <source>
        <dbReference type="ARBA" id="ARBA00023295"/>
    </source>
</evidence>
<reference evidence="6" key="1">
    <citation type="journal article" date="2019" name="Int. J. Syst. Evol. Microbiol.">
        <title>The Global Catalogue of Microorganisms (GCM) 10K type strain sequencing project: providing services to taxonomists for standard genome sequencing and annotation.</title>
        <authorList>
            <consortium name="The Broad Institute Genomics Platform"/>
            <consortium name="The Broad Institute Genome Sequencing Center for Infectious Disease"/>
            <person name="Wu L."/>
            <person name="Ma J."/>
        </authorList>
    </citation>
    <scope>NUCLEOTIDE SEQUENCE [LARGE SCALE GENOMIC DNA]</scope>
    <source>
        <strain evidence="6">KACC 12507</strain>
    </source>
</reference>
<dbReference type="Proteomes" id="UP001595897">
    <property type="component" value="Unassembled WGS sequence"/>
</dbReference>
<evidence type="ECO:0000313" key="5">
    <source>
        <dbReference type="EMBL" id="MFC4699653.1"/>
    </source>
</evidence>
<accession>A0ABV9LVH7</accession>
<dbReference type="InterPro" id="IPR013783">
    <property type="entry name" value="Ig-like_fold"/>
</dbReference>
<dbReference type="Pfam" id="PF02922">
    <property type="entry name" value="CBM_48"/>
    <property type="match status" value="1"/>
</dbReference>
<dbReference type="RefSeq" id="WP_382406391.1">
    <property type="nucleotide sequence ID" value="NZ_JBHSGU010000002.1"/>
</dbReference>
<dbReference type="InterPro" id="IPR011837">
    <property type="entry name" value="Glycogen_debranch_GlgX"/>
</dbReference>
<dbReference type="CDD" id="cd02856">
    <property type="entry name" value="E_set_GDE_Isoamylase_N"/>
    <property type="match status" value="1"/>
</dbReference>
<evidence type="ECO:0000256" key="1">
    <source>
        <dbReference type="ARBA" id="ARBA00008061"/>
    </source>
</evidence>
<evidence type="ECO:0000256" key="2">
    <source>
        <dbReference type="ARBA" id="ARBA00022801"/>
    </source>
</evidence>
<feature type="domain" description="Glycosyl hydrolase family 13 catalytic" evidence="4">
    <location>
        <begin position="184"/>
        <end position="568"/>
    </location>
</feature>
<dbReference type="SMART" id="SM00642">
    <property type="entry name" value="Aamy"/>
    <property type="match status" value="1"/>
</dbReference>
<comment type="caution">
    <text evidence="5">The sequence shown here is derived from an EMBL/GenBank/DDBJ whole genome shotgun (WGS) entry which is preliminary data.</text>
</comment>
<name>A0ABV9LVH7_9ALTE</name>
<comment type="similarity">
    <text evidence="1">Belongs to the glycosyl hydrolase 13 family.</text>
</comment>
<keyword evidence="6" id="KW-1185">Reference proteome</keyword>
<dbReference type="NCBIfam" id="TIGR02100">
    <property type="entry name" value="glgX_debranch"/>
    <property type="match status" value="1"/>
</dbReference>
<dbReference type="SUPFAM" id="SSF81296">
    <property type="entry name" value="E set domains"/>
    <property type="match status" value="1"/>
</dbReference>
<gene>
    <name evidence="5" type="primary">glgX</name>
    <name evidence="5" type="ORF">ACFO4O_05720</name>
</gene>
<dbReference type="InterPro" id="IPR044505">
    <property type="entry name" value="GlgX_Isoamylase_N_E_set"/>
</dbReference>
<proteinExistence type="inferred from homology"/>
<keyword evidence="3 5" id="KW-0326">Glycosidase</keyword>
<keyword evidence="2 5" id="KW-0378">Hydrolase</keyword>
<dbReference type="GO" id="GO:0120549">
    <property type="term" value="F:limit dextrin alpha-1,6-maltotetraose-hydrolase activity"/>
    <property type="evidence" value="ECO:0007669"/>
    <property type="project" value="UniProtKB-EC"/>
</dbReference>
<dbReference type="PANTHER" id="PTHR43002">
    <property type="entry name" value="GLYCOGEN DEBRANCHING ENZYME"/>
    <property type="match status" value="1"/>
</dbReference>
<dbReference type="Gene3D" id="3.20.20.80">
    <property type="entry name" value="Glycosidases"/>
    <property type="match status" value="1"/>
</dbReference>
<dbReference type="InterPro" id="IPR017853">
    <property type="entry name" value="GH"/>
</dbReference>
<dbReference type="Gene3D" id="2.60.40.1180">
    <property type="entry name" value="Golgi alpha-mannosidase II"/>
    <property type="match status" value="1"/>
</dbReference>
<evidence type="ECO:0000259" key="4">
    <source>
        <dbReference type="SMART" id="SM00642"/>
    </source>
</evidence>
<dbReference type="Gene3D" id="2.60.40.10">
    <property type="entry name" value="Immunoglobulins"/>
    <property type="match status" value="1"/>
</dbReference>
<sequence>MSEQIAFSVAGPYELLPGNAMPYGASLTEQGCNFSIYCPDAEEVFICLFDEQERPLAQVALVQRIQSKWFGVIRSVKAGQLYGIRVRPKQRKQFIDFSVEKLLIDPYAKALNRQLDWDAKAYQGDSHAMVPKCVVLSEASHTNAQHQAAPYSPLVVPANERIVYEAHVKGMTMLHPDVPDELKGTYLGACHDSIIKHLKSLGVRSVQFLPLMSFMPEPFAAEKGLTNYWGYNPINFFAPEPRYAFQDALSECKHMLKTYRDEGFEVILDVVFNHTAEAGHHGAVLSFKGLCASHAYLLEQNDESDQPEFVNYSGCGNTVKVSDTYMQNLILDAMRYWVSEMGVSGFRFDLAATLGREQFEFRSNASLFKMIQQDPILKHAVLIAEPWDIGPGGYQLGHFPASWLEVNDKFRDCVRGFWRGDKGLKGEFATRLMGSRDVFRKTVRPMSASVNNVTYHDGYTLHDLVSYEQKHNLANLEENRDGHGHNLSRNYGVEGETLNPEILAIREQQKRNMFATLILSQGTPHVLGGDELSRSQKGNNNAYCQDNELNYYNWRLNERQQAFLDFCRYVIDLRQRHPLLQQMHFADDQFSNQENIEQVEWYRRDGSHTRDIDWVNHEHHCFALHICGRGAQHADLEQWVYCINSADTAKQFTLDVLSDSATWECVLDTACQQHQDCQQAPIHGLFEMPAFSLRLFKNKGKHQS</sequence>
<protein>
    <submittedName>
        <fullName evidence="5">Glycogen debranching protein GlgX</fullName>
        <ecNumber evidence="5">3.2.1.196</ecNumber>
    </submittedName>
</protein>
<dbReference type="CDD" id="cd11326">
    <property type="entry name" value="AmyAc_Glg_debranch"/>
    <property type="match status" value="1"/>
</dbReference>
<dbReference type="EMBL" id="JBHSGU010000002">
    <property type="protein sequence ID" value="MFC4699653.1"/>
    <property type="molecule type" value="Genomic_DNA"/>
</dbReference>
<dbReference type="SUPFAM" id="SSF51445">
    <property type="entry name" value="(Trans)glycosidases"/>
    <property type="match status" value="1"/>
</dbReference>
<dbReference type="InterPro" id="IPR014756">
    <property type="entry name" value="Ig_E-set"/>
</dbReference>
<organism evidence="5 6">
    <name type="scientific">Glaciecola siphonariae</name>
    <dbReference type="NCBI Taxonomy" id="521012"/>
    <lineage>
        <taxon>Bacteria</taxon>
        <taxon>Pseudomonadati</taxon>
        <taxon>Pseudomonadota</taxon>
        <taxon>Gammaproteobacteria</taxon>
        <taxon>Alteromonadales</taxon>
        <taxon>Alteromonadaceae</taxon>
        <taxon>Glaciecola</taxon>
    </lineage>
</organism>
<evidence type="ECO:0000313" key="6">
    <source>
        <dbReference type="Proteomes" id="UP001595897"/>
    </source>
</evidence>
<dbReference type="InterPro" id="IPR006047">
    <property type="entry name" value="GH13_cat_dom"/>
</dbReference>
<dbReference type="EC" id="3.2.1.196" evidence="5"/>